<dbReference type="InterPro" id="IPR001279">
    <property type="entry name" value="Metallo-B-lactamas"/>
</dbReference>
<accession>A0A285IR67</accession>
<organism evidence="3 4">
    <name type="scientific">Pseudooceanicola antarcticus</name>
    <dbReference type="NCBI Taxonomy" id="1247613"/>
    <lineage>
        <taxon>Bacteria</taxon>
        <taxon>Pseudomonadati</taxon>
        <taxon>Pseudomonadota</taxon>
        <taxon>Alphaproteobacteria</taxon>
        <taxon>Rhodobacterales</taxon>
        <taxon>Paracoccaceae</taxon>
        <taxon>Pseudooceanicola</taxon>
    </lineage>
</organism>
<dbReference type="Gene3D" id="1.10.10.10">
    <property type="entry name" value="Winged helix-like DNA-binding domain superfamily/Winged helix DNA-binding domain"/>
    <property type="match status" value="1"/>
</dbReference>
<name>A0A285IR67_9RHOB</name>
<feature type="domain" description="Metallo-beta-lactamase" evidence="1">
    <location>
        <begin position="40"/>
        <end position="257"/>
    </location>
</feature>
<reference evidence="2 5" key="2">
    <citation type="journal article" date="2018" name="Int. J. Syst. Evol. Microbiol.">
        <title>Pseudooceanicola lipolyticus sp. nov., a marine alphaproteobacterium, reclassification of Oceanicola flagellatus as Pseudooceanicola flagellatus comb. nov. and emended description of the genus Pseudooceanicola.</title>
        <authorList>
            <person name="Huang M.-M."/>
            <person name="Guo L.-L."/>
            <person name="Wu Y.-H."/>
            <person name="Lai Q.-L."/>
            <person name="Shao Z.-Z."/>
            <person name="Wang C.-S."/>
            <person name="Wu M."/>
            <person name="Xu X.-W."/>
        </authorList>
    </citation>
    <scope>NUCLEOTIDE SEQUENCE [LARGE SCALE GENOMIC DNA]</scope>
    <source>
        <strain evidence="2 5">Ar-45</strain>
    </source>
</reference>
<evidence type="ECO:0000313" key="3">
    <source>
        <dbReference type="EMBL" id="SNY50462.1"/>
    </source>
</evidence>
<evidence type="ECO:0000313" key="2">
    <source>
        <dbReference type="EMBL" id="PJE31818.1"/>
    </source>
</evidence>
<gene>
    <name evidence="2" type="ORF">CVM39_01560</name>
    <name evidence="3" type="ORF">SAMN06297129_1846</name>
</gene>
<proteinExistence type="predicted"/>
<sequence length="345" mass="38605">MTHPGAIRFPWEEAPAPGDAVEIAEGILWIRMPLPMALNHVNLYALDEGDGWTLVDTGVHSAKAVSMWETLLAGPLGGKPVTRVLTTHHHPDHIGMTGWFIERGAEHLTSRTAYLMARMLLLDVEETPSPQAEAFWRRAGMDPRVLAKRLADRPFNFADIVHPLPLGFTRLQEGEVLRAGGRDWDIRMGQGHAPEHVTLWSRDDNLVIGGDQLLSSISPNIGVHPTEPEADPLGEFLEVSRSLLEHARDDQLVLCGHKLPYTGLPVRLRQMVDNHVSGLERLKVFLAMPRTAVECFPQLFMRKIDDGNYGLAMAEAVAHLNYLHRRGDISRRARKDGAWLWQSGR</sequence>
<dbReference type="SUPFAM" id="SSF56281">
    <property type="entry name" value="Metallo-hydrolase/oxidoreductase"/>
    <property type="match status" value="1"/>
</dbReference>
<dbReference type="AlphaFoldDB" id="A0A285IR67"/>
<dbReference type="Gene3D" id="3.60.15.10">
    <property type="entry name" value="Ribonuclease Z/Hydroxyacylglutathione hydrolase-like"/>
    <property type="match status" value="1"/>
</dbReference>
<keyword evidence="2" id="KW-0378">Hydrolase</keyword>
<evidence type="ECO:0000313" key="5">
    <source>
        <dbReference type="Proteomes" id="UP000231702"/>
    </source>
</evidence>
<dbReference type="SMART" id="SM00849">
    <property type="entry name" value="Lactamase_B"/>
    <property type="match status" value="1"/>
</dbReference>
<dbReference type="OrthoDB" id="2971563at2"/>
<dbReference type="PANTHER" id="PTHR42951:SF22">
    <property type="entry name" value="METALLO BETA-LACTAMASE SUPERFAMILY LIPOPROTEIN"/>
    <property type="match status" value="1"/>
</dbReference>
<dbReference type="RefSeq" id="WP_097145594.1">
    <property type="nucleotide sequence ID" value="NZ_OBEA01000003.1"/>
</dbReference>
<protein>
    <submittedName>
        <fullName evidence="3">Glyoxylase, beta-lactamase superfamily II</fullName>
    </submittedName>
    <submittedName>
        <fullName evidence="2">MBL fold hydrolase</fullName>
    </submittedName>
</protein>
<evidence type="ECO:0000313" key="4">
    <source>
        <dbReference type="Proteomes" id="UP000231655"/>
    </source>
</evidence>
<dbReference type="InterPro" id="IPR036866">
    <property type="entry name" value="RibonucZ/Hydroxyglut_hydro"/>
</dbReference>
<dbReference type="Pfam" id="PF00753">
    <property type="entry name" value="Lactamase_B"/>
    <property type="match status" value="1"/>
</dbReference>
<keyword evidence="5" id="KW-1185">Reference proteome</keyword>
<dbReference type="InterPro" id="IPR048933">
    <property type="entry name" value="B_lactamase-like_C"/>
</dbReference>
<dbReference type="EMBL" id="OBEA01000003">
    <property type="protein sequence ID" value="SNY50462.1"/>
    <property type="molecule type" value="Genomic_DNA"/>
</dbReference>
<reference evidence="3 4" key="1">
    <citation type="submission" date="2017-09" db="EMBL/GenBank/DDBJ databases">
        <authorList>
            <person name="Ehlers B."/>
            <person name="Leendertz F.H."/>
        </authorList>
    </citation>
    <scope>NUCLEOTIDE SEQUENCE [LARGE SCALE GENOMIC DNA]</scope>
    <source>
        <strain evidence="3 4">CGMCC 1.12662</strain>
    </source>
</reference>
<dbReference type="GO" id="GO:0016787">
    <property type="term" value="F:hydrolase activity"/>
    <property type="evidence" value="ECO:0007669"/>
    <property type="project" value="UniProtKB-KW"/>
</dbReference>
<dbReference type="EMBL" id="PGTD01000007">
    <property type="protein sequence ID" value="PJE31818.1"/>
    <property type="molecule type" value="Genomic_DNA"/>
</dbReference>
<evidence type="ECO:0000259" key="1">
    <source>
        <dbReference type="SMART" id="SM00849"/>
    </source>
</evidence>
<dbReference type="PANTHER" id="PTHR42951">
    <property type="entry name" value="METALLO-BETA-LACTAMASE DOMAIN-CONTAINING"/>
    <property type="match status" value="1"/>
</dbReference>
<dbReference type="InterPro" id="IPR050855">
    <property type="entry name" value="NDM-1-like"/>
</dbReference>
<dbReference type="Proteomes" id="UP000231655">
    <property type="component" value="Unassembled WGS sequence"/>
</dbReference>
<dbReference type="InterPro" id="IPR036388">
    <property type="entry name" value="WH-like_DNA-bd_sf"/>
</dbReference>
<dbReference type="Proteomes" id="UP000231702">
    <property type="component" value="Unassembled WGS sequence"/>
</dbReference>
<dbReference type="Pfam" id="PF21221">
    <property type="entry name" value="B_lactamase-like_C"/>
    <property type="match status" value="1"/>
</dbReference>